<dbReference type="FunFam" id="3.60.20.10:FF:000006">
    <property type="entry name" value="Glutamine--fructose-6-phosphate aminotransferase [isomerizing]"/>
    <property type="match status" value="1"/>
</dbReference>
<dbReference type="SUPFAM" id="SSF56235">
    <property type="entry name" value="N-terminal nucleophile aminohydrolases (Ntn hydrolases)"/>
    <property type="match status" value="1"/>
</dbReference>
<dbReference type="GO" id="GO:0097367">
    <property type="term" value="F:carbohydrate derivative binding"/>
    <property type="evidence" value="ECO:0007669"/>
    <property type="project" value="InterPro"/>
</dbReference>
<evidence type="ECO:0000256" key="1">
    <source>
        <dbReference type="ARBA" id="ARBA00001031"/>
    </source>
</evidence>
<dbReference type="InterPro" id="IPR017932">
    <property type="entry name" value="GATase_2_dom"/>
</dbReference>
<gene>
    <name evidence="10" type="primary">glmS</name>
    <name evidence="13" type="ORF">X929_01655</name>
</gene>
<dbReference type="NCBIfam" id="TIGR01135">
    <property type="entry name" value="glmS"/>
    <property type="match status" value="1"/>
</dbReference>
<dbReference type="PROSITE" id="PS51278">
    <property type="entry name" value="GATASE_TYPE_2"/>
    <property type="match status" value="1"/>
</dbReference>
<accession>A0A2K1P5L2</accession>
<dbReference type="CDD" id="cd00714">
    <property type="entry name" value="GFAT"/>
    <property type="match status" value="1"/>
</dbReference>
<feature type="domain" description="SIS" evidence="12">
    <location>
        <begin position="461"/>
        <end position="602"/>
    </location>
</feature>
<keyword evidence="5 10" id="KW-0963">Cytoplasm</keyword>
<dbReference type="InterPro" id="IPR001347">
    <property type="entry name" value="SIS_dom"/>
</dbReference>
<keyword evidence="9" id="KW-0315">Glutamine amidotransferase</keyword>
<dbReference type="Gene3D" id="3.40.50.10490">
    <property type="entry name" value="Glucose-6-phosphate isomerase like protein, domain 1"/>
    <property type="match status" value="2"/>
</dbReference>
<dbReference type="SUPFAM" id="SSF53697">
    <property type="entry name" value="SIS domain"/>
    <property type="match status" value="1"/>
</dbReference>
<dbReference type="HAMAP" id="MF_00164">
    <property type="entry name" value="GlmS"/>
    <property type="match status" value="1"/>
</dbReference>
<feature type="domain" description="SIS" evidence="12">
    <location>
        <begin position="288"/>
        <end position="428"/>
    </location>
</feature>
<evidence type="ECO:0000259" key="12">
    <source>
        <dbReference type="PROSITE" id="PS51464"/>
    </source>
</evidence>
<dbReference type="CDD" id="cd05009">
    <property type="entry name" value="SIS_GlmS_GlmD_2"/>
    <property type="match status" value="1"/>
</dbReference>
<feature type="initiator methionine" description="Removed" evidence="10">
    <location>
        <position position="1"/>
    </location>
</feature>
<sequence>MCGIVGFVSDKKVKVGDLISGLKKLEYRGYDSAGLAYNVNHSIKYVKKPGRISEIEKLLLNEGLLEESFYSGIAHTRWATHGVVSEQNSHPHLDCKGEIAVVHNGIIENFQELRSELESKGHIFKSETDSEVIAHLIEEKYNEDLFESVLSALKELKGAYAIAVVHKDKPDQIVAARKGSPLVISSNENISMLASDVTPLLKYSKEMNFLNDGEVAILTPEGYSLFDLDGAPLEKKTIRITWDESLAEKSGYPHFMLKEIFEQPIALESVLVGRLKDGKPQIKEVQSLESFVKNRMKKVYVVACGTSYHAGLAAKYFMNRYSDIDFDIEVASEFRYMNPAIDSNTLVLAISQSGETIDTLEGIRLAKKKGAYVLAISNVVGSTISRESDAVLYLNTGPEIGVAATKTYTAQIALLYTLAAQLIYWKGYKNEELDEIMRTIEKMPELFRLILDKTNGHMMELVKKYKNFKDMMYIGRVFGFPAALEGALKLKEISYINAIAYQAGELKHGPIALLDDNFPVFAIVPSGKLREKMISNIMEVKARGAKVIALTPKDDLQTKKICDDYIDVPSVSEPLIPLVVAPLTQLFAYYIAVQKGLDPDKPRNLAKSVTVE</sequence>
<dbReference type="InterPro" id="IPR047084">
    <property type="entry name" value="GFAT_N"/>
</dbReference>
<dbReference type="Pfam" id="PF01380">
    <property type="entry name" value="SIS"/>
    <property type="match status" value="2"/>
</dbReference>
<dbReference type="GO" id="GO:0006487">
    <property type="term" value="P:protein N-linked glycosylation"/>
    <property type="evidence" value="ECO:0007669"/>
    <property type="project" value="TreeGrafter"/>
</dbReference>
<dbReference type="EC" id="2.6.1.16" evidence="3 10"/>
<dbReference type="GO" id="GO:0006047">
    <property type="term" value="P:UDP-N-acetylglucosamine metabolic process"/>
    <property type="evidence" value="ECO:0007669"/>
    <property type="project" value="TreeGrafter"/>
</dbReference>
<evidence type="ECO:0000256" key="2">
    <source>
        <dbReference type="ARBA" id="ARBA00004496"/>
    </source>
</evidence>
<dbReference type="InterPro" id="IPR005855">
    <property type="entry name" value="GFAT"/>
</dbReference>
<feature type="active site" description="Nucleophile; for GATase activity" evidence="10">
    <location>
        <position position="2"/>
    </location>
</feature>
<keyword evidence="7 10" id="KW-0808">Transferase</keyword>
<dbReference type="RefSeq" id="WP_103066305.1">
    <property type="nucleotide sequence ID" value="NZ_AZRL01000003.1"/>
</dbReference>
<evidence type="ECO:0000256" key="3">
    <source>
        <dbReference type="ARBA" id="ARBA00012916"/>
    </source>
</evidence>
<dbReference type="InterPro" id="IPR035466">
    <property type="entry name" value="GlmS/AgaS_SIS"/>
</dbReference>
<dbReference type="EMBL" id="AZRL01000003">
    <property type="protein sequence ID" value="PNR98080.1"/>
    <property type="molecule type" value="Genomic_DNA"/>
</dbReference>
<dbReference type="Pfam" id="PF13522">
    <property type="entry name" value="GATase_6"/>
    <property type="match status" value="1"/>
</dbReference>
<dbReference type="OrthoDB" id="106547at2"/>
<dbReference type="Gene3D" id="3.60.20.10">
    <property type="entry name" value="Glutamine Phosphoribosylpyrophosphate, subunit 1, domain 1"/>
    <property type="match status" value="1"/>
</dbReference>
<comment type="catalytic activity">
    <reaction evidence="1 10">
        <text>D-fructose 6-phosphate + L-glutamine = D-glucosamine 6-phosphate + L-glutamate</text>
        <dbReference type="Rhea" id="RHEA:13237"/>
        <dbReference type="ChEBI" id="CHEBI:29985"/>
        <dbReference type="ChEBI" id="CHEBI:58359"/>
        <dbReference type="ChEBI" id="CHEBI:58725"/>
        <dbReference type="ChEBI" id="CHEBI:61527"/>
        <dbReference type="EC" id="2.6.1.16"/>
    </reaction>
</comment>
<dbReference type="PANTHER" id="PTHR10937">
    <property type="entry name" value="GLUCOSAMINE--FRUCTOSE-6-PHOSPHATE AMINOTRANSFERASE, ISOMERIZING"/>
    <property type="match status" value="1"/>
</dbReference>
<feature type="domain" description="Glutamine amidotransferase type-2" evidence="11">
    <location>
        <begin position="2"/>
        <end position="221"/>
    </location>
</feature>
<feature type="active site" description="For Fru-6P isomerization activity" evidence="10">
    <location>
        <position position="607"/>
    </location>
</feature>
<organism evidence="13 14">
    <name type="scientific">Petrotoga olearia DSM 13574</name>
    <dbReference type="NCBI Taxonomy" id="1122955"/>
    <lineage>
        <taxon>Bacteria</taxon>
        <taxon>Thermotogati</taxon>
        <taxon>Thermotogota</taxon>
        <taxon>Thermotogae</taxon>
        <taxon>Petrotogales</taxon>
        <taxon>Petrotogaceae</taxon>
        <taxon>Petrotoga</taxon>
    </lineage>
</organism>
<dbReference type="AlphaFoldDB" id="A0A2K1P5L2"/>
<evidence type="ECO:0000256" key="5">
    <source>
        <dbReference type="ARBA" id="ARBA00022490"/>
    </source>
</evidence>
<evidence type="ECO:0000256" key="6">
    <source>
        <dbReference type="ARBA" id="ARBA00022576"/>
    </source>
</evidence>
<dbReference type="GO" id="GO:0006002">
    <property type="term" value="P:fructose 6-phosphate metabolic process"/>
    <property type="evidence" value="ECO:0007669"/>
    <property type="project" value="TreeGrafter"/>
</dbReference>
<reference evidence="13 14" key="1">
    <citation type="submission" date="2013-12" db="EMBL/GenBank/DDBJ databases">
        <title>Comparative genomics of Petrotoga isolates.</title>
        <authorList>
            <person name="Nesbo C.L."/>
            <person name="Charchuk R."/>
            <person name="Chow K."/>
        </authorList>
    </citation>
    <scope>NUCLEOTIDE SEQUENCE [LARGE SCALE GENOMIC DNA]</scope>
    <source>
        <strain evidence="13 14">DSM 13574</strain>
    </source>
</reference>
<dbReference type="InterPro" id="IPR029055">
    <property type="entry name" value="Ntn_hydrolases_N"/>
</dbReference>
<evidence type="ECO:0000256" key="8">
    <source>
        <dbReference type="ARBA" id="ARBA00022737"/>
    </source>
</evidence>
<dbReference type="NCBIfam" id="NF001484">
    <property type="entry name" value="PRK00331.1"/>
    <property type="match status" value="1"/>
</dbReference>
<dbReference type="Proteomes" id="UP000236434">
    <property type="component" value="Unassembled WGS sequence"/>
</dbReference>
<protein>
    <recommendedName>
        <fullName evidence="4 10">Glutamine--fructose-6-phosphate aminotransferase [isomerizing]</fullName>
        <ecNumber evidence="3 10">2.6.1.16</ecNumber>
    </recommendedName>
    <alternativeName>
        <fullName evidence="10">D-fructose-6-phosphate amidotransferase</fullName>
    </alternativeName>
    <alternativeName>
        <fullName evidence="10">GFAT</fullName>
    </alternativeName>
    <alternativeName>
        <fullName evidence="10">Glucosamine-6-phosphate synthase</fullName>
    </alternativeName>
    <alternativeName>
        <fullName evidence="10">Hexosephosphate aminotransferase</fullName>
    </alternativeName>
    <alternativeName>
        <fullName evidence="10">L-glutamine--D-fructose-6-phosphate amidotransferase</fullName>
    </alternativeName>
</protein>
<name>A0A2K1P5L2_9BACT</name>
<evidence type="ECO:0000313" key="13">
    <source>
        <dbReference type="EMBL" id="PNR98080.1"/>
    </source>
</evidence>
<evidence type="ECO:0000256" key="10">
    <source>
        <dbReference type="HAMAP-Rule" id="MF_00164"/>
    </source>
</evidence>
<dbReference type="CDD" id="cd05008">
    <property type="entry name" value="SIS_GlmS_GlmD_1"/>
    <property type="match status" value="1"/>
</dbReference>
<proteinExistence type="inferred from homology"/>
<keyword evidence="8" id="KW-0677">Repeat</keyword>
<comment type="caution">
    <text evidence="13">The sequence shown here is derived from an EMBL/GenBank/DDBJ whole genome shotgun (WGS) entry which is preliminary data.</text>
</comment>
<evidence type="ECO:0000259" key="11">
    <source>
        <dbReference type="PROSITE" id="PS51278"/>
    </source>
</evidence>
<evidence type="ECO:0000256" key="4">
    <source>
        <dbReference type="ARBA" id="ARBA00016090"/>
    </source>
</evidence>
<dbReference type="GO" id="GO:0005975">
    <property type="term" value="P:carbohydrate metabolic process"/>
    <property type="evidence" value="ECO:0007669"/>
    <property type="project" value="UniProtKB-UniRule"/>
</dbReference>
<comment type="function">
    <text evidence="10">Catalyzes the first step in hexosamine metabolism, converting fructose-6P into glucosamine-6P using glutamine as a nitrogen source.</text>
</comment>
<comment type="subunit">
    <text evidence="10">Homodimer.</text>
</comment>
<dbReference type="PANTHER" id="PTHR10937:SF0">
    <property type="entry name" value="GLUTAMINE--FRUCTOSE-6-PHOSPHATE TRANSAMINASE (ISOMERIZING)"/>
    <property type="match status" value="1"/>
</dbReference>
<dbReference type="PROSITE" id="PS51464">
    <property type="entry name" value="SIS"/>
    <property type="match status" value="2"/>
</dbReference>
<evidence type="ECO:0000256" key="7">
    <source>
        <dbReference type="ARBA" id="ARBA00022679"/>
    </source>
</evidence>
<dbReference type="GO" id="GO:0004360">
    <property type="term" value="F:glutamine-fructose-6-phosphate transaminase (isomerizing) activity"/>
    <property type="evidence" value="ECO:0007669"/>
    <property type="project" value="UniProtKB-UniRule"/>
</dbReference>
<evidence type="ECO:0000313" key="14">
    <source>
        <dbReference type="Proteomes" id="UP000236434"/>
    </source>
</evidence>
<dbReference type="GO" id="GO:0005829">
    <property type="term" value="C:cytosol"/>
    <property type="evidence" value="ECO:0007669"/>
    <property type="project" value="TreeGrafter"/>
</dbReference>
<dbReference type="InterPro" id="IPR035490">
    <property type="entry name" value="GlmS/FrlB_SIS"/>
</dbReference>
<evidence type="ECO:0000256" key="9">
    <source>
        <dbReference type="ARBA" id="ARBA00022962"/>
    </source>
</evidence>
<dbReference type="FunFam" id="3.40.50.10490:FF:000001">
    <property type="entry name" value="Glutamine--fructose-6-phosphate aminotransferase [isomerizing]"/>
    <property type="match status" value="1"/>
</dbReference>
<dbReference type="InterPro" id="IPR046348">
    <property type="entry name" value="SIS_dom_sf"/>
</dbReference>
<keyword evidence="6 10" id="KW-0032">Aminotransferase</keyword>
<comment type="subcellular location">
    <subcellularLocation>
        <location evidence="2 10">Cytoplasm</location>
    </subcellularLocation>
</comment>